<keyword evidence="3 5" id="KW-0694">RNA-binding</keyword>
<organism evidence="7 8">
    <name type="scientific">Ruminiclostridium cellobioparum subsp. termitidis CT1112</name>
    <dbReference type="NCBI Taxonomy" id="1195236"/>
    <lineage>
        <taxon>Bacteria</taxon>
        <taxon>Bacillati</taxon>
        <taxon>Bacillota</taxon>
        <taxon>Clostridia</taxon>
        <taxon>Eubacteriales</taxon>
        <taxon>Oscillospiraceae</taxon>
        <taxon>Ruminiclostridium</taxon>
    </lineage>
</organism>
<dbReference type="EMBL" id="AORV01000020">
    <property type="protein sequence ID" value="EMS73372.1"/>
    <property type="molecule type" value="Genomic_DNA"/>
</dbReference>
<keyword evidence="1 5" id="KW-0820">tRNA-binding</keyword>
<keyword evidence="2 5" id="KW-0699">rRNA-binding</keyword>
<dbReference type="GO" id="GO:1990112">
    <property type="term" value="C:RQC complex"/>
    <property type="evidence" value="ECO:0007669"/>
    <property type="project" value="TreeGrafter"/>
</dbReference>
<evidence type="ECO:0000259" key="6">
    <source>
        <dbReference type="Pfam" id="PF05670"/>
    </source>
</evidence>
<proteinExistence type="inferred from homology"/>
<evidence type="ECO:0000256" key="2">
    <source>
        <dbReference type="ARBA" id="ARBA00022730"/>
    </source>
</evidence>
<dbReference type="GO" id="GO:0000049">
    <property type="term" value="F:tRNA binding"/>
    <property type="evidence" value="ECO:0007669"/>
    <property type="project" value="UniProtKB-UniRule"/>
</dbReference>
<dbReference type="PANTHER" id="PTHR15239">
    <property type="entry name" value="NUCLEAR EXPORT MEDIATOR FACTOR NEMF"/>
    <property type="match status" value="1"/>
</dbReference>
<comment type="subunit">
    <text evidence="5">Associates with stalled 50S ribosomal subunits. Binds to RqcP.</text>
</comment>
<evidence type="ECO:0000256" key="4">
    <source>
        <dbReference type="ARBA" id="ARBA00022917"/>
    </source>
</evidence>
<dbReference type="PANTHER" id="PTHR15239:SF6">
    <property type="entry name" value="RIBOSOME QUALITY CONTROL COMPLEX SUBUNIT NEMF"/>
    <property type="match status" value="1"/>
</dbReference>
<dbReference type="PATRIC" id="fig|1195236.3.peg.864"/>
<reference evidence="7 8" key="1">
    <citation type="journal article" date="2013" name="Genome Announc.">
        <title>Draft Genome Sequence of the Cellulolytic, Mesophilic, Anaerobic Bacterium Clostridium termitidis Strain CT1112 (DSM 5398).</title>
        <authorList>
            <person name="Lal S."/>
            <person name="Ramachandran U."/>
            <person name="Zhang X."/>
            <person name="Munir R."/>
            <person name="Sparling R."/>
            <person name="Levin D.B."/>
        </authorList>
    </citation>
    <scope>NUCLEOTIDE SEQUENCE [LARGE SCALE GENOMIC DNA]</scope>
    <source>
        <strain evidence="7 8">CT1112</strain>
    </source>
</reference>
<accession>S0FNC8</accession>
<keyword evidence="4 5" id="KW-0648">Protein biosynthesis</keyword>
<name>S0FNC8_RUMCE</name>
<dbReference type="InterPro" id="IPR008532">
    <property type="entry name" value="NFACT_RNA-bd"/>
</dbReference>
<dbReference type="Proteomes" id="UP000014155">
    <property type="component" value="Unassembled WGS sequence"/>
</dbReference>
<gene>
    <name evidence="5" type="primary">rqcH</name>
    <name evidence="7" type="ORF">CTER_0544</name>
</gene>
<dbReference type="HAMAP" id="MF_00844_B">
    <property type="entry name" value="RqcH_B"/>
    <property type="match status" value="1"/>
</dbReference>
<dbReference type="eggNOG" id="COG1293">
    <property type="taxonomic scope" value="Bacteria"/>
</dbReference>
<keyword evidence="8" id="KW-1185">Reference proteome</keyword>
<evidence type="ECO:0000313" key="7">
    <source>
        <dbReference type="EMBL" id="EMS73372.1"/>
    </source>
</evidence>
<dbReference type="Pfam" id="PF05670">
    <property type="entry name" value="NFACT-R_1"/>
    <property type="match status" value="1"/>
</dbReference>
<sequence>MPFDGIVTKCIVNELNDLLAGGRVEKVFQPEADEVVLLVRSKSQNYRLVASANANYPRLHITASQKENPQTPPVFCMLMRKHLSGGKLLDISFHDYERVISINIESVNELGDLSVKRVVVEIMGKHSNIILLNSEDKIIDSVKHVDSDISSVREVMPARPYFLPPAQNKELPENIVPERVFEHPLVSEAKHVEGLLLNLIKGFSPYTCREICRAADVAPKTPVAALSHADKDNLISALKNYLARINNNGFEPCIIYQDKNFLKPLDFYCFVPEQPAIYKKYELLSAALDEFYSLRDTNERLTQKMGDIVKVIKNGIDRCEKKIALFNDKLREVSDREKLQLFGELITANIYCIPAGSETARVLNYYSENEEYIEIPLNEYKSAQENAQRYFKQYTKAKSTYLNATQQLKDTFLELEYLQSVQTMLENCSSRQEIDEIRQELTDQGYIRASARNSKKKQDKPSSPLDFTSSDGFQILVGKNNKQNDLLTLKLAAASDIWLHTRNIPGSHVIIRAERREVPDSTLLEAAILAAYHSSAKISSNVPVDYTLVRNVKKPNGAKPGMVIYENFKTVNVTPGEEKVFKITQNKINF</sequence>
<dbReference type="Pfam" id="PF05833">
    <property type="entry name" value="NFACT_N"/>
    <property type="match status" value="1"/>
</dbReference>
<evidence type="ECO:0000256" key="5">
    <source>
        <dbReference type="HAMAP-Rule" id="MF_00844"/>
    </source>
</evidence>
<dbReference type="FunFam" id="2.30.310.10:FF:000004">
    <property type="entry name" value="Fibronectin-binding protein A"/>
    <property type="match status" value="1"/>
</dbReference>
<dbReference type="Gene3D" id="2.30.310.10">
    <property type="entry name" value="ibrinogen binding protein from staphylococcus aureus domain"/>
    <property type="match status" value="1"/>
</dbReference>
<dbReference type="GO" id="GO:0043023">
    <property type="term" value="F:ribosomal large subunit binding"/>
    <property type="evidence" value="ECO:0007669"/>
    <property type="project" value="UniProtKB-UniRule"/>
</dbReference>
<comment type="caution">
    <text evidence="7">The sequence shown here is derived from an EMBL/GenBank/DDBJ whole genome shotgun (WGS) entry which is preliminary data.</text>
</comment>
<protein>
    <recommendedName>
        <fullName evidence="5">Rqc2 homolog RqcH</fullName>
        <shortName evidence="5">RqcH</shortName>
    </recommendedName>
</protein>
<dbReference type="GO" id="GO:0019843">
    <property type="term" value="F:rRNA binding"/>
    <property type="evidence" value="ECO:0007669"/>
    <property type="project" value="UniProtKB-UniRule"/>
</dbReference>
<dbReference type="InterPro" id="IPR043682">
    <property type="entry name" value="RqcH_bacterial"/>
</dbReference>
<evidence type="ECO:0000256" key="1">
    <source>
        <dbReference type="ARBA" id="ARBA00022555"/>
    </source>
</evidence>
<feature type="domain" description="NFACT RNA-binding" evidence="6">
    <location>
        <begin position="467"/>
        <end position="563"/>
    </location>
</feature>
<comment type="function">
    <text evidence="5">Key component of the ribosome quality control system (RQC), a ribosome-associated complex that mediates the extraction of incompletely synthesized nascent chains from stalled ribosomes and their subsequent degradation. RqcH recruits Ala-charged tRNA, and with RqcP directs the elongation of stalled nascent chains on 50S ribosomal subunits, leading to non-templated C-terminal alanine extensions (Ala tail). The Ala tail promotes nascent chain degradation. May add between 1 and at least 8 Ala residues. Binds to stalled 50S ribosomal subunits.</text>
</comment>
<dbReference type="GO" id="GO:0072344">
    <property type="term" value="P:rescue of stalled ribosome"/>
    <property type="evidence" value="ECO:0007669"/>
    <property type="project" value="UniProtKB-UniRule"/>
</dbReference>
<dbReference type="AlphaFoldDB" id="S0FNC8"/>
<evidence type="ECO:0000256" key="3">
    <source>
        <dbReference type="ARBA" id="ARBA00022884"/>
    </source>
</evidence>
<dbReference type="STRING" id="1195236.CTER_0544"/>
<dbReference type="RefSeq" id="WP_004623868.1">
    <property type="nucleotide sequence ID" value="NZ_AORV01000020.1"/>
</dbReference>
<dbReference type="InterPro" id="IPR051608">
    <property type="entry name" value="RQC_Subunit_NEMF"/>
</dbReference>
<dbReference type="InterPro" id="IPR010979">
    <property type="entry name" value="Ribosomal_uS13-like_H2TH"/>
</dbReference>
<evidence type="ECO:0000313" key="8">
    <source>
        <dbReference type="Proteomes" id="UP000014155"/>
    </source>
</evidence>
<comment type="similarity">
    <text evidence="5">Belongs to the NEMF family.</text>
</comment>
<dbReference type="SUPFAM" id="SSF46946">
    <property type="entry name" value="S13-like H2TH domain"/>
    <property type="match status" value="1"/>
</dbReference>